<evidence type="ECO:0000259" key="1">
    <source>
        <dbReference type="Pfam" id="PF12680"/>
    </source>
</evidence>
<name>A0ABW2RPF1_9BACL</name>
<dbReference type="InterPro" id="IPR032710">
    <property type="entry name" value="NTF2-like_dom_sf"/>
</dbReference>
<dbReference type="SUPFAM" id="SSF54427">
    <property type="entry name" value="NTF2-like"/>
    <property type="match status" value="1"/>
</dbReference>
<accession>A0ABW2RPF1</accession>
<protein>
    <submittedName>
        <fullName evidence="2">Nuclear transport factor 2 family protein</fullName>
    </submittedName>
</protein>
<dbReference type="RefSeq" id="WP_379866891.1">
    <property type="nucleotide sequence ID" value="NZ_JBHTBW010000062.1"/>
</dbReference>
<reference evidence="3" key="1">
    <citation type="journal article" date="2019" name="Int. J. Syst. Evol. Microbiol.">
        <title>The Global Catalogue of Microorganisms (GCM) 10K type strain sequencing project: providing services to taxonomists for standard genome sequencing and annotation.</title>
        <authorList>
            <consortium name="The Broad Institute Genomics Platform"/>
            <consortium name="The Broad Institute Genome Sequencing Center for Infectious Disease"/>
            <person name="Wu L."/>
            <person name="Ma J."/>
        </authorList>
    </citation>
    <scope>NUCLEOTIDE SEQUENCE [LARGE SCALE GENOMIC DNA]</scope>
    <source>
        <strain evidence="3">CGMCC 1.12942</strain>
    </source>
</reference>
<proteinExistence type="predicted"/>
<gene>
    <name evidence="2" type="ORF">ACFQNG_17065</name>
</gene>
<sequence>MRKGDEMHKAIIPVQQQLEAYNAKELERFLAAFAPSVQVYDHLNTLVLSGMDAFARHYAVLFAKYPAMKAELVSRMRVGNKVIDHERIVGRARRNRLKRLPFMKRRRGGLRKSG</sequence>
<evidence type="ECO:0000313" key="2">
    <source>
        <dbReference type="EMBL" id="MFC7442785.1"/>
    </source>
</evidence>
<comment type="caution">
    <text evidence="2">The sequence shown here is derived from an EMBL/GenBank/DDBJ whole genome shotgun (WGS) entry which is preliminary data.</text>
</comment>
<dbReference type="EMBL" id="JBHTBW010000062">
    <property type="protein sequence ID" value="MFC7442785.1"/>
    <property type="molecule type" value="Genomic_DNA"/>
</dbReference>
<dbReference type="Gene3D" id="3.10.450.50">
    <property type="match status" value="1"/>
</dbReference>
<dbReference type="Pfam" id="PF12680">
    <property type="entry name" value="SnoaL_2"/>
    <property type="match status" value="1"/>
</dbReference>
<dbReference type="InterPro" id="IPR037401">
    <property type="entry name" value="SnoaL-like"/>
</dbReference>
<evidence type="ECO:0000313" key="3">
    <source>
        <dbReference type="Proteomes" id="UP001596500"/>
    </source>
</evidence>
<dbReference type="Proteomes" id="UP001596500">
    <property type="component" value="Unassembled WGS sequence"/>
</dbReference>
<organism evidence="2 3">
    <name type="scientific">Laceyella putida</name>
    <dbReference type="NCBI Taxonomy" id="110101"/>
    <lineage>
        <taxon>Bacteria</taxon>
        <taxon>Bacillati</taxon>
        <taxon>Bacillota</taxon>
        <taxon>Bacilli</taxon>
        <taxon>Bacillales</taxon>
        <taxon>Thermoactinomycetaceae</taxon>
        <taxon>Laceyella</taxon>
    </lineage>
</organism>
<keyword evidence="3" id="KW-1185">Reference proteome</keyword>
<feature type="domain" description="SnoaL-like" evidence="1">
    <location>
        <begin position="14"/>
        <end position="94"/>
    </location>
</feature>